<evidence type="ECO:0000256" key="7">
    <source>
        <dbReference type="ARBA" id="ARBA00023136"/>
    </source>
</evidence>
<evidence type="ECO:0000256" key="4">
    <source>
        <dbReference type="ARBA" id="ARBA00022692"/>
    </source>
</evidence>
<keyword evidence="12" id="KW-1185">Reference proteome</keyword>
<evidence type="ECO:0000313" key="12">
    <source>
        <dbReference type="Proteomes" id="UP000007266"/>
    </source>
</evidence>
<comment type="subcellular location">
    <subcellularLocation>
        <location evidence="1 10">Cell membrane</location>
        <topology evidence="1 10">Multi-pass membrane protein</topology>
    </subcellularLocation>
</comment>
<evidence type="ECO:0000256" key="6">
    <source>
        <dbReference type="ARBA" id="ARBA00022989"/>
    </source>
</evidence>
<gene>
    <name evidence="11" type="primary">AUGUSTUS-3.0.2_04263</name>
    <name evidence="11" type="ORF">TcasGA2_TC004263</name>
</gene>
<keyword evidence="4 10" id="KW-0812">Transmembrane</keyword>
<sequence>MEYLKYCQTYIKGSGLAPDSPPIRKFLAKFFILPCFLIIALSIYKLRDSNSDIFLVIDVLECVASYTQLTIRKYIIYNHGKLMEEIISDCENLWSFDMFGPELGKNFDQKMRNTWTVVKSLITCGFVTFILMCVSATTSKENPLPFTCWVPNFAFATELLFLLQFLLLMELLYDVMAMDGFFLLVCMDIQIQFKMMKKMLHSIQFGVTSEEESWDKLVELVKQHNKMLKLHQKLNRVFSRYFLVQYAMTVGSMTVQAYTLKYSEANIETTIKSIVYTISLMLQGASFFFSASNIEIEAGNFSKEIYFLNWEDQQDVKIKKHILFMLMKSQENLELTGEGMVHVNRRDYLKMFRLAFTIATLLDGLSHF</sequence>
<evidence type="ECO:0000256" key="9">
    <source>
        <dbReference type="ARBA" id="ARBA00023224"/>
    </source>
</evidence>
<keyword evidence="5 10" id="KW-0552">Olfaction</keyword>
<dbReference type="PANTHER" id="PTHR21137:SF35">
    <property type="entry name" value="ODORANT RECEPTOR 19A-RELATED"/>
    <property type="match status" value="1"/>
</dbReference>
<dbReference type="OMA" id="TIFDHIT"/>
<dbReference type="GO" id="GO:0004984">
    <property type="term" value="F:olfactory receptor activity"/>
    <property type="evidence" value="ECO:0000318"/>
    <property type="project" value="GO_Central"/>
</dbReference>
<dbReference type="GO" id="GO:0050911">
    <property type="term" value="P:detection of chemical stimulus involved in sensory perception of smell"/>
    <property type="evidence" value="ECO:0000318"/>
    <property type="project" value="GO_Central"/>
</dbReference>
<organism evidence="11 12">
    <name type="scientific">Tribolium castaneum</name>
    <name type="common">Red flour beetle</name>
    <dbReference type="NCBI Taxonomy" id="7070"/>
    <lineage>
        <taxon>Eukaryota</taxon>
        <taxon>Metazoa</taxon>
        <taxon>Ecdysozoa</taxon>
        <taxon>Arthropoda</taxon>
        <taxon>Hexapoda</taxon>
        <taxon>Insecta</taxon>
        <taxon>Pterygota</taxon>
        <taxon>Neoptera</taxon>
        <taxon>Endopterygota</taxon>
        <taxon>Coleoptera</taxon>
        <taxon>Polyphaga</taxon>
        <taxon>Cucujiformia</taxon>
        <taxon>Tenebrionidae</taxon>
        <taxon>Tenebrionidae incertae sedis</taxon>
        <taxon>Tribolium</taxon>
    </lineage>
</organism>
<keyword evidence="8 10" id="KW-0675">Receptor</keyword>
<name>D2CG45_TRICA</name>
<dbReference type="GO" id="GO:0005549">
    <property type="term" value="F:odorant binding"/>
    <property type="evidence" value="ECO:0007669"/>
    <property type="project" value="InterPro"/>
</dbReference>
<dbReference type="Pfam" id="PF02949">
    <property type="entry name" value="7tm_6"/>
    <property type="match status" value="1"/>
</dbReference>
<dbReference type="HOGENOM" id="CLU_062922_0_0_1"/>
<evidence type="ECO:0000256" key="5">
    <source>
        <dbReference type="ARBA" id="ARBA00022725"/>
    </source>
</evidence>
<keyword evidence="6 10" id="KW-1133">Transmembrane helix</keyword>
<reference evidence="11 12" key="1">
    <citation type="journal article" date="2008" name="Nature">
        <title>The genome of the model beetle and pest Tribolium castaneum.</title>
        <authorList>
            <consortium name="Tribolium Genome Sequencing Consortium"/>
            <person name="Richards S."/>
            <person name="Gibbs R.A."/>
            <person name="Weinstock G.M."/>
            <person name="Brown S.J."/>
            <person name="Denell R."/>
            <person name="Beeman R.W."/>
            <person name="Gibbs R."/>
            <person name="Beeman R.W."/>
            <person name="Brown S.J."/>
            <person name="Bucher G."/>
            <person name="Friedrich M."/>
            <person name="Grimmelikhuijzen C.J."/>
            <person name="Klingler M."/>
            <person name="Lorenzen M."/>
            <person name="Richards S."/>
            <person name="Roth S."/>
            <person name="Schroder R."/>
            <person name="Tautz D."/>
            <person name="Zdobnov E.M."/>
            <person name="Muzny D."/>
            <person name="Gibbs R.A."/>
            <person name="Weinstock G.M."/>
            <person name="Attaway T."/>
            <person name="Bell S."/>
            <person name="Buhay C.J."/>
            <person name="Chandrabose M.N."/>
            <person name="Chavez D."/>
            <person name="Clerk-Blankenburg K.P."/>
            <person name="Cree A."/>
            <person name="Dao M."/>
            <person name="Davis C."/>
            <person name="Chacko J."/>
            <person name="Dinh H."/>
            <person name="Dugan-Rocha S."/>
            <person name="Fowler G."/>
            <person name="Garner T.T."/>
            <person name="Garnes J."/>
            <person name="Gnirke A."/>
            <person name="Hawes A."/>
            <person name="Hernandez J."/>
            <person name="Hines S."/>
            <person name="Holder M."/>
            <person name="Hume J."/>
            <person name="Jhangiani S.N."/>
            <person name="Joshi V."/>
            <person name="Khan Z.M."/>
            <person name="Jackson L."/>
            <person name="Kovar C."/>
            <person name="Kowis A."/>
            <person name="Lee S."/>
            <person name="Lewis L.R."/>
            <person name="Margolis J."/>
            <person name="Morgan M."/>
            <person name="Nazareth L.V."/>
            <person name="Nguyen N."/>
            <person name="Okwuonu G."/>
            <person name="Parker D."/>
            <person name="Richards S."/>
            <person name="Ruiz S.J."/>
            <person name="Santibanez J."/>
            <person name="Savard J."/>
            <person name="Scherer S.E."/>
            <person name="Schneider B."/>
            <person name="Sodergren E."/>
            <person name="Tautz D."/>
            <person name="Vattahil S."/>
            <person name="Villasana D."/>
            <person name="White C.S."/>
            <person name="Wright R."/>
            <person name="Park Y."/>
            <person name="Beeman R.W."/>
            <person name="Lord J."/>
            <person name="Oppert B."/>
            <person name="Lorenzen M."/>
            <person name="Brown S."/>
            <person name="Wang L."/>
            <person name="Savard J."/>
            <person name="Tautz D."/>
            <person name="Richards S."/>
            <person name="Weinstock G."/>
            <person name="Gibbs R.A."/>
            <person name="Liu Y."/>
            <person name="Worley K."/>
            <person name="Weinstock G."/>
            <person name="Elsik C.G."/>
            <person name="Reese J.T."/>
            <person name="Elhaik E."/>
            <person name="Landan G."/>
            <person name="Graur D."/>
            <person name="Arensburger P."/>
            <person name="Atkinson P."/>
            <person name="Beeman R.W."/>
            <person name="Beidler J."/>
            <person name="Brown S.J."/>
            <person name="Demuth J.P."/>
            <person name="Drury D.W."/>
            <person name="Du Y.Z."/>
            <person name="Fujiwara H."/>
            <person name="Lorenzen M."/>
            <person name="Maselli V."/>
            <person name="Osanai M."/>
            <person name="Park Y."/>
            <person name="Robertson H.M."/>
            <person name="Tu Z."/>
            <person name="Wang J.J."/>
            <person name="Wang S."/>
            <person name="Richards S."/>
            <person name="Song H."/>
            <person name="Zhang L."/>
            <person name="Sodergren E."/>
            <person name="Werner D."/>
            <person name="Stanke M."/>
            <person name="Morgenstern B."/>
            <person name="Solovyev V."/>
            <person name="Kosarev P."/>
            <person name="Brown G."/>
            <person name="Chen H.C."/>
            <person name="Ermolaeva O."/>
            <person name="Hlavina W."/>
            <person name="Kapustin Y."/>
            <person name="Kiryutin B."/>
            <person name="Kitts P."/>
            <person name="Maglott D."/>
            <person name="Pruitt K."/>
            <person name="Sapojnikov V."/>
            <person name="Souvorov A."/>
            <person name="Mackey A.J."/>
            <person name="Waterhouse R.M."/>
            <person name="Wyder S."/>
            <person name="Zdobnov E.M."/>
            <person name="Zdobnov E.M."/>
            <person name="Wyder S."/>
            <person name="Kriventseva E.V."/>
            <person name="Kadowaki T."/>
            <person name="Bork P."/>
            <person name="Aranda M."/>
            <person name="Bao R."/>
            <person name="Beermann A."/>
            <person name="Berns N."/>
            <person name="Bolognesi R."/>
            <person name="Bonneton F."/>
            <person name="Bopp D."/>
            <person name="Brown S.J."/>
            <person name="Bucher G."/>
            <person name="Butts T."/>
            <person name="Chaumot A."/>
            <person name="Denell R.E."/>
            <person name="Ferrier D.E."/>
            <person name="Friedrich M."/>
            <person name="Gordon C.M."/>
            <person name="Jindra M."/>
            <person name="Klingler M."/>
            <person name="Lan Q."/>
            <person name="Lattorff H.M."/>
            <person name="Laudet V."/>
            <person name="von Levetsow C."/>
            <person name="Liu Z."/>
            <person name="Lutz R."/>
            <person name="Lynch J.A."/>
            <person name="da Fonseca R.N."/>
            <person name="Posnien N."/>
            <person name="Reuter R."/>
            <person name="Roth S."/>
            <person name="Savard J."/>
            <person name="Schinko J.B."/>
            <person name="Schmitt C."/>
            <person name="Schoppmeier M."/>
            <person name="Schroder R."/>
            <person name="Shippy T.D."/>
            <person name="Simonnet F."/>
            <person name="Marques-Souza H."/>
            <person name="Tautz D."/>
            <person name="Tomoyasu Y."/>
            <person name="Trauner J."/>
            <person name="Van der Zee M."/>
            <person name="Vervoort M."/>
            <person name="Wittkopp N."/>
            <person name="Wimmer E.A."/>
            <person name="Yang X."/>
            <person name="Jones A.K."/>
            <person name="Sattelle D.B."/>
            <person name="Ebert P.R."/>
            <person name="Nelson D."/>
            <person name="Scott J.G."/>
            <person name="Beeman R.W."/>
            <person name="Muthukrishnan S."/>
            <person name="Kramer K.J."/>
            <person name="Arakane Y."/>
            <person name="Beeman R.W."/>
            <person name="Zhu Q."/>
            <person name="Hogenkamp D."/>
            <person name="Dixit R."/>
            <person name="Oppert B."/>
            <person name="Jiang H."/>
            <person name="Zou Z."/>
            <person name="Marshall J."/>
            <person name="Elpidina E."/>
            <person name="Vinokurov K."/>
            <person name="Oppert C."/>
            <person name="Zou Z."/>
            <person name="Evans J."/>
            <person name="Lu Z."/>
            <person name="Zhao P."/>
            <person name="Sumathipala N."/>
            <person name="Altincicek B."/>
            <person name="Vilcinskas A."/>
            <person name="Williams M."/>
            <person name="Hultmark D."/>
            <person name="Hetru C."/>
            <person name="Jiang H."/>
            <person name="Grimmelikhuijzen C.J."/>
            <person name="Hauser F."/>
            <person name="Cazzamali G."/>
            <person name="Williamson M."/>
            <person name="Park Y."/>
            <person name="Li B."/>
            <person name="Tanaka Y."/>
            <person name="Predel R."/>
            <person name="Neupert S."/>
            <person name="Schachtner J."/>
            <person name="Verleyen P."/>
            <person name="Raible F."/>
            <person name="Bork P."/>
            <person name="Friedrich M."/>
            <person name="Walden K.K."/>
            <person name="Robertson H.M."/>
            <person name="Angeli S."/>
            <person name="Foret S."/>
            <person name="Bucher G."/>
            <person name="Schuetz S."/>
            <person name="Maleszka R."/>
            <person name="Wimmer E.A."/>
            <person name="Beeman R.W."/>
            <person name="Lorenzen M."/>
            <person name="Tomoyasu Y."/>
            <person name="Miller S.C."/>
            <person name="Grossmann D."/>
            <person name="Bucher G."/>
        </authorList>
    </citation>
    <scope>NUCLEOTIDE SEQUENCE [LARGE SCALE GENOMIC DNA]</scope>
    <source>
        <strain evidence="11 12">Georgia GA2</strain>
    </source>
</reference>
<dbReference type="PANTHER" id="PTHR21137">
    <property type="entry name" value="ODORANT RECEPTOR"/>
    <property type="match status" value="1"/>
</dbReference>
<comment type="similarity">
    <text evidence="10">Belongs to the insect chemoreceptor superfamily. Heteromeric odorant receptor channel (TC 1.A.69) family.</text>
</comment>
<dbReference type="GO" id="GO:0005886">
    <property type="term" value="C:plasma membrane"/>
    <property type="evidence" value="ECO:0000318"/>
    <property type="project" value="GO_Central"/>
</dbReference>
<protein>
    <recommendedName>
        <fullName evidence="10">Odorant receptor</fullName>
    </recommendedName>
</protein>
<evidence type="ECO:0000256" key="8">
    <source>
        <dbReference type="ARBA" id="ARBA00023170"/>
    </source>
</evidence>
<evidence type="ECO:0000256" key="1">
    <source>
        <dbReference type="ARBA" id="ARBA00004651"/>
    </source>
</evidence>
<dbReference type="Proteomes" id="UP000007266">
    <property type="component" value="Linkage group 3"/>
</dbReference>
<reference evidence="11 12" key="2">
    <citation type="journal article" date="2010" name="Nucleic Acids Res.">
        <title>BeetleBase in 2010: revisions to provide comprehensive genomic information for Tribolium castaneum.</title>
        <authorList>
            <person name="Kim H.S."/>
            <person name="Murphy T."/>
            <person name="Xia J."/>
            <person name="Caragea D."/>
            <person name="Park Y."/>
            <person name="Beeman R.W."/>
            <person name="Lorenzen M.D."/>
            <person name="Butcher S."/>
            <person name="Manak J.R."/>
            <person name="Brown S.J."/>
        </authorList>
    </citation>
    <scope>GENOME REANNOTATION</scope>
    <source>
        <strain evidence="11 12">Georgia GA2</strain>
    </source>
</reference>
<dbReference type="InParanoid" id="D2CG45"/>
<dbReference type="InterPro" id="IPR004117">
    <property type="entry name" value="7tm6_olfct_rcpt"/>
</dbReference>
<comment type="caution">
    <text evidence="10">Lacks conserved residue(s) required for the propagation of feature annotation.</text>
</comment>
<accession>D2CG45</accession>
<proteinExistence type="inferred from homology"/>
<dbReference type="FunCoup" id="D2CG45">
    <property type="interactions" value="34"/>
</dbReference>
<keyword evidence="2" id="KW-1003">Cell membrane</keyword>
<keyword evidence="3 10" id="KW-0716">Sensory transduction</keyword>
<dbReference type="AlphaFoldDB" id="D2CG45"/>
<keyword evidence="7 10" id="KW-0472">Membrane</keyword>
<evidence type="ECO:0000256" key="10">
    <source>
        <dbReference type="RuleBase" id="RU351113"/>
    </source>
</evidence>
<dbReference type="EMBL" id="KQ971332">
    <property type="protein sequence ID" value="EFA12791.2"/>
    <property type="molecule type" value="Genomic_DNA"/>
</dbReference>
<feature type="transmembrane region" description="Helical" evidence="10">
    <location>
        <begin position="120"/>
        <end position="139"/>
    </location>
</feature>
<evidence type="ECO:0000313" key="11">
    <source>
        <dbReference type="EMBL" id="EFA12791.2"/>
    </source>
</evidence>
<dbReference type="GO" id="GO:0007165">
    <property type="term" value="P:signal transduction"/>
    <property type="evidence" value="ECO:0007669"/>
    <property type="project" value="UniProtKB-KW"/>
</dbReference>
<feature type="transmembrane region" description="Helical" evidence="10">
    <location>
        <begin position="159"/>
        <end position="189"/>
    </location>
</feature>
<feature type="transmembrane region" description="Helical" evidence="10">
    <location>
        <begin position="26"/>
        <end position="44"/>
    </location>
</feature>
<keyword evidence="9 10" id="KW-0807">Transducer</keyword>
<evidence type="ECO:0000256" key="3">
    <source>
        <dbReference type="ARBA" id="ARBA00022606"/>
    </source>
</evidence>
<evidence type="ECO:0000256" key="2">
    <source>
        <dbReference type="ARBA" id="ARBA00022475"/>
    </source>
</evidence>